<evidence type="ECO:0000313" key="2">
    <source>
        <dbReference type="Proteomes" id="UP000033434"/>
    </source>
</evidence>
<evidence type="ECO:0000313" key="1">
    <source>
        <dbReference type="EMBL" id="KKE83575.1"/>
    </source>
</evidence>
<dbReference type="PATRIC" id="fig|1129367.4.peg.2518"/>
<name>A0A0F6ABM6_9GAMM</name>
<protein>
    <submittedName>
        <fullName evidence="1">Uncharacterized protein</fullName>
    </submittedName>
</protein>
<dbReference type="AlphaFoldDB" id="A0A0F6ABM6"/>
<proteinExistence type="predicted"/>
<accession>A0A0F6ABM6</accession>
<reference evidence="1 2" key="1">
    <citation type="journal article" date="2015" name="BMC Genomics">
        <title>Genome mining reveals unlocked bioactive potential of marine Gram-negative bacteria.</title>
        <authorList>
            <person name="Machado H."/>
            <person name="Sonnenschein E.C."/>
            <person name="Melchiorsen J."/>
            <person name="Gram L."/>
        </authorList>
    </citation>
    <scope>NUCLEOTIDE SEQUENCE [LARGE SCALE GENOMIC DNA]</scope>
    <source>
        <strain evidence="1 2">S4054</strain>
    </source>
</reference>
<organism evidence="1 2">
    <name type="scientific">Pseudoalteromonas luteoviolacea S4054</name>
    <dbReference type="NCBI Taxonomy" id="1129367"/>
    <lineage>
        <taxon>Bacteria</taxon>
        <taxon>Pseudomonadati</taxon>
        <taxon>Pseudomonadota</taxon>
        <taxon>Gammaproteobacteria</taxon>
        <taxon>Alteromonadales</taxon>
        <taxon>Pseudoalteromonadaceae</taxon>
        <taxon>Pseudoalteromonas</taxon>
    </lineage>
</organism>
<comment type="caution">
    <text evidence="1">The sequence shown here is derived from an EMBL/GenBank/DDBJ whole genome shotgun (WGS) entry which is preliminary data.</text>
</comment>
<dbReference type="Proteomes" id="UP000033434">
    <property type="component" value="Unassembled WGS sequence"/>
</dbReference>
<sequence>MHSTQIIHRKGLIFLAPMLASIKLKEEKMKTHTLSALVSLCILGSTFAAQAKVFICSGIVTKVVSKYGNFEVQYKSTRTGNQMEPVWIYDTHTYLLGPVLKAIEEGEKYGTEYALVLENREGGDTRCWDGSSDNALIAISKK</sequence>
<gene>
    <name evidence="1" type="ORF">N479_13475</name>
</gene>
<dbReference type="EMBL" id="AUXW01000145">
    <property type="protein sequence ID" value="KKE83575.1"/>
    <property type="molecule type" value="Genomic_DNA"/>
</dbReference>